<dbReference type="Proteomes" id="UP000032515">
    <property type="component" value="Unassembled WGS sequence"/>
</dbReference>
<dbReference type="PROSITE" id="PS51257">
    <property type="entry name" value="PROKAR_LIPOPROTEIN"/>
    <property type="match status" value="1"/>
</dbReference>
<dbReference type="OrthoDB" id="8100505at2"/>
<name>A0A0D7E5I3_RHOPL</name>
<dbReference type="EMBL" id="JXXE01000652">
    <property type="protein sequence ID" value="KIZ34837.1"/>
    <property type="molecule type" value="Genomic_DNA"/>
</dbReference>
<gene>
    <name evidence="1" type="ORF">OO17_26360</name>
</gene>
<evidence type="ECO:0008006" key="3">
    <source>
        <dbReference type="Google" id="ProtNLM"/>
    </source>
</evidence>
<reference evidence="1 2" key="1">
    <citation type="submission" date="2014-11" db="EMBL/GenBank/DDBJ databases">
        <title>Genomics and ecophysiology of heterotrophic nitrogen fixing bacteria isolated from estuarine surface water.</title>
        <authorList>
            <person name="Bentzon-Tilia M."/>
            <person name="Severin I."/>
            <person name="Hansen L.H."/>
            <person name="Riemann L."/>
        </authorList>
    </citation>
    <scope>NUCLEOTIDE SEQUENCE [LARGE SCALE GENOMIC DNA]</scope>
    <source>
        <strain evidence="1 2">BAL398</strain>
    </source>
</reference>
<protein>
    <recommendedName>
        <fullName evidence="3">Lipoprotein</fullName>
    </recommendedName>
</protein>
<evidence type="ECO:0000313" key="2">
    <source>
        <dbReference type="Proteomes" id="UP000032515"/>
    </source>
</evidence>
<comment type="caution">
    <text evidence="1">The sequence shown here is derived from an EMBL/GenBank/DDBJ whole genome shotgun (WGS) entry which is preliminary data.</text>
</comment>
<dbReference type="PATRIC" id="fig|1076.23.peg.1783"/>
<organism evidence="1 2">
    <name type="scientific">Rhodopseudomonas palustris</name>
    <dbReference type="NCBI Taxonomy" id="1076"/>
    <lineage>
        <taxon>Bacteria</taxon>
        <taxon>Pseudomonadati</taxon>
        <taxon>Pseudomonadota</taxon>
        <taxon>Alphaproteobacteria</taxon>
        <taxon>Hyphomicrobiales</taxon>
        <taxon>Nitrobacteraceae</taxon>
        <taxon>Rhodopseudomonas</taxon>
    </lineage>
</organism>
<dbReference type="RefSeq" id="WP_044417510.1">
    <property type="nucleotide sequence ID" value="NZ_JXXE01000652.1"/>
</dbReference>
<proteinExistence type="predicted"/>
<dbReference type="AlphaFoldDB" id="A0A0D7E5I3"/>
<evidence type="ECO:0000313" key="1">
    <source>
        <dbReference type="EMBL" id="KIZ34837.1"/>
    </source>
</evidence>
<accession>A0A0D7E5I3</accession>
<sequence>MKNLVSVITIVAASVGLAGCISTQEMPLAPNIVRIDTQARGLLFTGQTVPATMRAAAKATLDRGYTHFQFADAGVQQGSVVAGAVASSNTNYNGTYGRGSFSGTSNSLGTASVIHAPTSGAAATVIMFHANEPGAQNAFEAQQVLKQYQ</sequence>